<sequence>MVKVMIMQIKAPKKKPMLCSSIWRSQMIASQLNKQSRAYCEEYFDKLKQLVEMEVGSIYYEDDGQGKGLDSSKNVLNPLGSRKKWVCLNAVQQGVLSQQEDATAMPQQEMISSTSYSPSYFVDPRSACPAVMSVMVQPYFPYFIPMGGQFSQFLANAEPMDRE</sequence>
<protein>
    <submittedName>
        <fullName evidence="1">Uncharacterized protein</fullName>
    </submittedName>
</protein>
<accession>A0A9Q1JMB7</accession>
<evidence type="ECO:0000313" key="1">
    <source>
        <dbReference type="EMBL" id="KAJ8424983.1"/>
    </source>
</evidence>
<evidence type="ECO:0000313" key="2">
    <source>
        <dbReference type="Proteomes" id="UP001153076"/>
    </source>
</evidence>
<keyword evidence="2" id="KW-1185">Reference proteome</keyword>
<dbReference type="EMBL" id="JAKOGI010001564">
    <property type="protein sequence ID" value="KAJ8424983.1"/>
    <property type="molecule type" value="Genomic_DNA"/>
</dbReference>
<dbReference type="AlphaFoldDB" id="A0A9Q1JMB7"/>
<dbReference type="Proteomes" id="UP001153076">
    <property type="component" value="Unassembled WGS sequence"/>
</dbReference>
<comment type="caution">
    <text evidence="1">The sequence shown here is derived from an EMBL/GenBank/DDBJ whole genome shotgun (WGS) entry which is preliminary data.</text>
</comment>
<organism evidence="1 2">
    <name type="scientific">Carnegiea gigantea</name>
    <dbReference type="NCBI Taxonomy" id="171969"/>
    <lineage>
        <taxon>Eukaryota</taxon>
        <taxon>Viridiplantae</taxon>
        <taxon>Streptophyta</taxon>
        <taxon>Embryophyta</taxon>
        <taxon>Tracheophyta</taxon>
        <taxon>Spermatophyta</taxon>
        <taxon>Magnoliopsida</taxon>
        <taxon>eudicotyledons</taxon>
        <taxon>Gunneridae</taxon>
        <taxon>Pentapetalae</taxon>
        <taxon>Caryophyllales</taxon>
        <taxon>Cactineae</taxon>
        <taxon>Cactaceae</taxon>
        <taxon>Cactoideae</taxon>
        <taxon>Echinocereeae</taxon>
        <taxon>Carnegiea</taxon>
    </lineage>
</organism>
<gene>
    <name evidence="1" type="ORF">Cgig2_027992</name>
</gene>
<dbReference type="OrthoDB" id="1298394at2759"/>
<name>A0A9Q1JMB7_9CARY</name>
<reference evidence="1" key="1">
    <citation type="submission" date="2022-04" db="EMBL/GenBank/DDBJ databases">
        <title>Carnegiea gigantea Genome sequencing and assembly v2.</title>
        <authorList>
            <person name="Copetti D."/>
            <person name="Sanderson M.J."/>
            <person name="Burquez A."/>
            <person name="Wojciechowski M.F."/>
        </authorList>
    </citation>
    <scope>NUCLEOTIDE SEQUENCE</scope>
    <source>
        <strain evidence="1">SGP5-SGP5p</strain>
        <tissue evidence="1">Aerial part</tissue>
    </source>
</reference>
<proteinExistence type="predicted"/>